<evidence type="ECO:0000313" key="3">
    <source>
        <dbReference type="Proteomes" id="UP001165060"/>
    </source>
</evidence>
<dbReference type="EMBL" id="BRYB01000628">
    <property type="protein sequence ID" value="GMI34283.1"/>
    <property type="molecule type" value="Genomic_DNA"/>
</dbReference>
<evidence type="ECO:0000256" key="1">
    <source>
        <dbReference type="SAM" id="MobiDB-lite"/>
    </source>
</evidence>
<accession>A0ABQ6MWZ0</accession>
<feature type="region of interest" description="Disordered" evidence="1">
    <location>
        <begin position="111"/>
        <end position="155"/>
    </location>
</feature>
<proteinExistence type="predicted"/>
<comment type="caution">
    <text evidence="2">The sequence shown here is derived from an EMBL/GenBank/DDBJ whole genome shotgun (WGS) entry which is preliminary data.</text>
</comment>
<name>A0ABQ6MWZ0_9STRA</name>
<reference evidence="2 3" key="1">
    <citation type="journal article" date="2023" name="Commun. Biol.">
        <title>Genome analysis of Parmales, the sister group of diatoms, reveals the evolutionary specialization of diatoms from phago-mixotrophs to photoautotrophs.</title>
        <authorList>
            <person name="Ban H."/>
            <person name="Sato S."/>
            <person name="Yoshikawa S."/>
            <person name="Yamada K."/>
            <person name="Nakamura Y."/>
            <person name="Ichinomiya M."/>
            <person name="Sato N."/>
            <person name="Blanc-Mathieu R."/>
            <person name="Endo H."/>
            <person name="Kuwata A."/>
            <person name="Ogata H."/>
        </authorList>
    </citation>
    <scope>NUCLEOTIDE SEQUENCE [LARGE SCALE GENOMIC DNA]</scope>
</reference>
<sequence>MSAAPAISCPLSLLPTDALRHVLSYVPPQAAAGCWLVAALPRGDTRREDLAADVHAMRPRGANDRLIVKRQEPFGLRRAKLREWHELEGAALRREEGYTWGEQQRRFGCDRFEYDPRDPATTEEQLAREAEERAEELREKAEKARLAVEAGGGGG</sequence>
<organism evidence="2 3">
    <name type="scientific">Tetraparma gracilis</name>
    <dbReference type="NCBI Taxonomy" id="2962635"/>
    <lineage>
        <taxon>Eukaryota</taxon>
        <taxon>Sar</taxon>
        <taxon>Stramenopiles</taxon>
        <taxon>Ochrophyta</taxon>
        <taxon>Bolidophyceae</taxon>
        <taxon>Parmales</taxon>
        <taxon>Triparmaceae</taxon>
        <taxon>Tetraparma</taxon>
    </lineage>
</organism>
<protein>
    <recommendedName>
        <fullName evidence="4">F-box domain-containing protein</fullName>
    </recommendedName>
</protein>
<dbReference type="Proteomes" id="UP001165060">
    <property type="component" value="Unassembled WGS sequence"/>
</dbReference>
<feature type="non-terminal residue" evidence="2">
    <location>
        <position position="155"/>
    </location>
</feature>
<evidence type="ECO:0008006" key="4">
    <source>
        <dbReference type="Google" id="ProtNLM"/>
    </source>
</evidence>
<feature type="compositionally biased region" description="Basic and acidic residues" evidence="1">
    <location>
        <begin position="111"/>
        <end position="146"/>
    </location>
</feature>
<evidence type="ECO:0000313" key="2">
    <source>
        <dbReference type="EMBL" id="GMI34283.1"/>
    </source>
</evidence>
<keyword evidence="3" id="KW-1185">Reference proteome</keyword>
<gene>
    <name evidence="2" type="ORF">TeGR_g547</name>
</gene>